<name>A0A0A1V6L7_9HYPO</name>
<dbReference type="InterPro" id="IPR037401">
    <property type="entry name" value="SnoaL-like"/>
</dbReference>
<dbReference type="Gene3D" id="3.10.450.50">
    <property type="match status" value="1"/>
</dbReference>
<proteinExistence type="predicted"/>
<evidence type="ECO:0000313" key="3">
    <source>
        <dbReference type="EMBL" id="EXV05266.1"/>
    </source>
</evidence>
<protein>
    <submittedName>
        <fullName evidence="3">SnoaL-like domain protein</fullName>
    </submittedName>
</protein>
<evidence type="ECO:0000313" key="4">
    <source>
        <dbReference type="Proteomes" id="UP000030151"/>
    </source>
</evidence>
<dbReference type="Pfam" id="PF13577">
    <property type="entry name" value="SnoaL_4"/>
    <property type="match status" value="1"/>
</dbReference>
<dbReference type="EMBL" id="JELW01000002">
    <property type="protein sequence ID" value="EXV05266.1"/>
    <property type="molecule type" value="Genomic_DNA"/>
</dbReference>
<dbReference type="Proteomes" id="UP000030151">
    <property type="component" value="Unassembled WGS sequence"/>
</dbReference>
<reference evidence="3 4" key="1">
    <citation type="submission" date="2014-02" db="EMBL/GenBank/DDBJ databases">
        <title>The genome sequence of the entomopathogenic fungus Metarhizium robertsii ARSEF 2575.</title>
        <authorList>
            <person name="Giuliano Garisto Donzelli B."/>
            <person name="Roe B.A."/>
            <person name="Macmil S.L."/>
            <person name="Krasnoff S.B."/>
            <person name="Gibson D.M."/>
        </authorList>
    </citation>
    <scope>NUCLEOTIDE SEQUENCE [LARGE SCALE GENOMIC DNA]</scope>
    <source>
        <strain evidence="3 4">ARSEF 2575</strain>
    </source>
</reference>
<evidence type="ECO:0000256" key="1">
    <source>
        <dbReference type="SAM" id="SignalP"/>
    </source>
</evidence>
<keyword evidence="1" id="KW-0732">Signal</keyword>
<feature type="domain" description="SnoaL-like" evidence="2">
    <location>
        <begin position="34"/>
        <end position="164"/>
    </location>
</feature>
<evidence type="ECO:0000259" key="2">
    <source>
        <dbReference type="Pfam" id="PF13577"/>
    </source>
</evidence>
<dbReference type="SUPFAM" id="SSF54427">
    <property type="entry name" value="NTF2-like"/>
    <property type="match status" value="1"/>
</dbReference>
<sequence length="182" mass="20378">MRSNFLFLYSALGLVAPSFCSPIKAQANDNVGCLSDWEQIYQIINLYPLAVDFNSTHELFPLIYAENAFANYSSPDGKRQNLRGLQTIIDTFAPDGEHYDAHHLLGSIRINLNKDQPDKANGTFYALTNTFGKGRFAGQLATFYGIYHDEYERIEDQGWRVTTRLFSQVGPASGNVSLLEGP</sequence>
<feature type="chain" id="PRO_5001992407" evidence="1">
    <location>
        <begin position="21"/>
        <end position="182"/>
    </location>
</feature>
<dbReference type="InterPro" id="IPR032710">
    <property type="entry name" value="NTF2-like_dom_sf"/>
</dbReference>
<organism evidence="3 4">
    <name type="scientific">Metarhizium robertsii</name>
    <dbReference type="NCBI Taxonomy" id="568076"/>
    <lineage>
        <taxon>Eukaryota</taxon>
        <taxon>Fungi</taxon>
        <taxon>Dikarya</taxon>
        <taxon>Ascomycota</taxon>
        <taxon>Pezizomycotina</taxon>
        <taxon>Sordariomycetes</taxon>
        <taxon>Hypocreomycetidae</taxon>
        <taxon>Hypocreales</taxon>
        <taxon>Clavicipitaceae</taxon>
        <taxon>Metarhizium</taxon>
    </lineage>
</organism>
<dbReference type="OrthoDB" id="4932107at2759"/>
<accession>A0A0A1V6L7</accession>
<dbReference type="HOGENOM" id="CLU_1482321_0_0_1"/>
<gene>
    <name evidence="3" type="ORF">X797_002954</name>
</gene>
<dbReference type="AlphaFoldDB" id="A0A0A1V6L7"/>
<feature type="signal peptide" evidence="1">
    <location>
        <begin position="1"/>
        <end position="20"/>
    </location>
</feature>
<comment type="caution">
    <text evidence="3">The sequence shown here is derived from an EMBL/GenBank/DDBJ whole genome shotgun (WGS) entry which is preliminary data.</text>
</comment>